<dbReference type="CDD" id="cd12148">
    <property type="entry name" value="fungal_TF_MHR"/>
    <property type="match status" value="1"/>
</dbReference>
<sequence>MQPKEVEVHWRTTGLLILPRTNRGLQPSAALQPLATETSPDASATLVRDAVFDEQRTVFFSEDQPDPPGKVVKHFLEVYSKTVHLQPLPLFDLATLERKLDNASQYFLHSFFALILEFTTHDFFLGKHSEAASYYNLSASATTQRLAAEGKPRVEITQALCMLALRDIAVGELSRAWMSIGTATRLESIRNLWYQVPINDEEQDLDNRCHWSIRMIESVFFPHMPRAPNTDQTRQYPQSVEPPPPIPVDANEANALDFDNAVGAREDVGINTHAGRMIAVWSQTASHLHDIRNGEVQIPWLPESTYSKLNLSLFEYEAQFHQRHLMRNLFPFKRQAEEIRTYHQYWNPWLTTHLILHASLALLNHPFIHLVALRRNKGASQSRLFLQQVVDQALFHSGWVFWLVGIFEDLSIEISNPLIGLAVAATSSIPWLYQFVRNKKVARKASQNLAKAQRFLQRLSKVWPCMSHKLESLNRLQSLVIGTPPESGAADTTINFPPSMIWELLDPILHNTGLPCSDQSSPSEGLPYVSIHVTTDFLHPLADDDDEPTMSQFNWEDSLMYGSDLLQDMYPASLVPFDLNNPGV</sequence>
<evidence type="ECO:0008006" key="8">
    <source>
        <dbReference type="Google" id="ProtNLM"/>
    </source>
</evidence>
<dbReference type="GO" id="GO:0000981">
    <property type="term" value="F:DNA-binding transcription factor activity, RNA polymerase II-specific"/>
    <property type="evidence" value="ECO:0007669"/>
    <property type="project" value="InterPro"/>
</dbReference>
<dbReference type="GO" id="GO:0005634">
    <property type="term" value="C:nucleus"/>
    <property type="evidence" value="ECO:0007669"/>
    <property type="project" value="UniProtKB-SubCell"/>
</dbReference>
<comment type="caution">
    <text evidence="6">The sequence shown here is derived from an EMBL/GenBank/DDBJ whole genome shotgun (WGS) entry which is preliminary data.</text>
</comment>
<evidence type="ECO:0000256" key="2">
    <source>
        <dbReference type="ARBA" id="ARBA00022723"/>
    </source>
</evidence>
<accession>A0A8H4K9P8</accession>
<comment type="subcellular location">
    <subcellularLocation>
        <location evidence="1">Nucleus</location>
    </subcellularLocation>
</comment>
<reference evidence="6" key="1">
    <citation type="submission" date="2020-01" db="EMBL/GenBank/DDBJ databases">
        <title>Identification and distribution of gene clusters putatively required for synthesis of sphingolipid metabolism inhibitors in phylogenetically diverse species of the filamentous fungus Fusarium.</title>
        <authorList>
            <person name="Kim H.-S."/>
            <person name="Busman M."/>
            <person name="Brown D.W."/>
            <person name="Divon H."/>
            <person name="Uhlig S."/>
            <person name="Proctor R.H."/>
        </authorList>
    </citation>
    <scope>NUCLEOTIDE SEQUENCE</scope>
    <source>
        <strain evidence="6">NRRL 53441</strain>
    </source>
</reference>
<dbReference type="PANTHER" id="PTHR47338:SF9">
    <property type="entry name" value="ZN(II)2CYS6 TRANSCRIPTION FACTOR (EUROFUNG)"/>
    <property type="match status" value="1"/>
</dbReference>
<evidence type="ECO:0000256" key="3">
    <source>
        <dbReference type="ARBA" id="ARBA00023015"/>
    </source>
</evidence>
<dbReference type="AlphaFoldDB" id="A0A8H4K9P8"/>
<dbReference type="EMBL" id="JAADJG010000492">
    <property type="protein sequence ID" value="KAF4445956.1"/>
    <property type="molecule type" value="Genomic_DNA"/>
</dbReference>
<keyword evidence="5" id="KW-0539">Nucleus</keyword>
<evidence type="ECO:0000256" key="4">
    <source>
        <dbReference type="ARBA" id="ARBA00023163"/>
    </source>
</evidence>
<keyword evidence="2" id="KW-0479">Metal-binding</keyword>
<dbReference type="PANTHER" id="PTHR47338">
    <property type="entry name" value="ZN(II)2CYS6 TRANSCRIPTION FACTOR (EUROFUNG)-RELATED"/>
    <property type="match status" value="1"/>
</dbReference>
<keyword evidence="3" id="KW-0805">Transcription regulation</keyword>
<keyword evidence="7" id="KW-1185">Reference proteome</keyword>
<keyword evidence="4" id="KW-0804">Transcription</keyword>
<evidence type="ECO:0000256" key="1">
    <source>
        <dbReference type="ARBA" id="ARBA00004123"/>
    </source>
</evidence>
<dbReference type="Proteomes" id="UP000605986">
    <property type="component" value="Unassembled WGS sequence"/>
</dbReference>
<dbReference type="GO" id="GO:0046872">
    <property type="term" value="F:metal ion binding"/>
    <property type="evidence" value="ECO:0007669"/>
    <property type="project" value="UniProtKB-KW"/>
</dbReference>
<organism evidence="6 7">
    <name type="scientific">Fusarium austroafricanum</name>
    <dbReference type="NCBI Taxonomy" id="2364996"/>
    <lineage>
        <taxon>Eukaryota</taxon>
        <taxon>Fungi</taxon>
        <taxon>Dikarya</taxon>
        <taxon>Ascomycota</taxon>
        <taxon>Pezizomycotina</taxon>
        <taxon>Sordariomycetes</taxon>
        <taxon>Hypocreomycetidae</taxon>
        <taxon>Hypocreales</taxon>
        <taxon>Nectriaceae</taxon>
        <taxon>Fusarium</taxon>
        <taxon>Fusarium concolor species complex</taxon>
    </lineage>
</organism>
<evidence type="ECO:0000313" key="6">
    <source>
        <dbReference type="EMBL" id="KAF4445956.1"/>
    </source>
</evidence>
<dbReference type="OrthoDB" id="2943660at2759"/>
<gene>
    <name evidence="6" type="ORF">F53441_10345</name>
</gene>
<proteinExistence type="predicted"/>
<name>A0A8H4K9P8_9HYPO</name>
<protein>
    <recommendedName>
        <fullName evidence="8">Transcription factor domain-containing protein</fullName>
    </recommendedName>
</protein>
<evidence type="ECO:0000256" key="5">
    <source>
        <dbReference type="ARBA" id="ARBA00023242"/>
    </source>
</evidence>
<dbReference type="InterPro" id="IPR050815">
    <property type="entry name" value="TF_fung"/>
</dbReference>
<evidence type="ECO:0000313" key="7">
    <source>
        <dbReference type="Proteomes" id="UP000605986"/>
    </source>
</evidence>